<dbReference type="AlphaFoldDB" id="A0A516Q4E5"/>
<dbReference type="PROSITE" id="PS51186">
    <property type="entry name" value="GNAT"/>
    <property type="match status" value="1"/>
</dbReference>
<evidence type="ECO:0000313" key="3">
    <source>
        <dbReference type="EMBL" id="QDP98313.1"/>
    </source>
</evidence>
<reference evidence="3 4" key="1">
    <citation type="submission" date="2019-07" db="EMBL/GenBank/DDBJ databases">
        <title>Microlunatus dokdonensis sp. nov. isolated from the rhizospheric soil of the wild plant Elymus tsukushiensis.</title>
        <authorList>
            <person name="Ghim S.-Y."/>
            <person name="Hwang Y.-J."/>
            <person name="Son J.-S."/>
            <person name="Shin J.-H."/>
        </authorList>
    </citation>
    <scope>NUCLEOTIDE SEQUENCE [LARGE SCALE GENOMIC DNA]</scope>
    <source>
        <strain evidence="3 4">KUDC0627</strain>
    </source>
</reference>
<evidence type="ECO:0000259" key="2">
    <source>
        <dbReference type="PROSITE" id="PS51186"/>
    </source>
</evidence>
<dbReference type="InterPro" id="IPR016181">
    <property type="entry name" value="Acyl_CoA_acyltransferase"/>
</dbReference>
<dbReference type="InterPro" id="IPR000182">
    <property type="entry name" value="GNAT_dom"/>
</dbReference>
<feature type="domain" description="N-acetyltransferase" evidence="2">
    <location>
        <begin position="40"/>
        <end position="228"/>
    </location>
</feature>
<dbReference type="Gene3D" id="3.40.630.30">
    <property type="match status" value="1"/>
</dbReference>
<dbReference type="GO" id="GO:0016747">
    <property type="term" value="F:acyltransferase activity, transferring groups other than amino-acyl groups"/>
    <property type="evidence" value="ECO:0007669"/>
    <property type="project" value="InterPro"/>
</dbReference>
<sequence>MVSDDAPSDAGARSGKRERTAVGEPSPRPRTRTPIGSDELIIVPANEASWTDLQTLFGSRGDPARCWCQRFRMSPGESWASEGPAELAARLREQTACDQPGAGATSGLVGYLDGEPVGWCAVAPRPDHLRMLRNNRVPWDGRDEDKSDDTVWALTCFLTRRGYGGRGVSHALARAAVAFARSRGARAIEGYPDLVEGGYVGTRETFAQAGFIEVHQPTKRKVVMRLDL</sequence>
<organism evidence="3 4">
    <name type="scientific">Microlunatus elymi</name>
    <dbReference type="NCBI Taxonomy" id="2596828"/>
    <lineage>
        <taxon>Bacteria</taxon>
        <taxon>Bacillati</taxon>
        <taxon>Actinomycetota</taxon>
        <taxon>Actinomycetes</taxon>
        <taxon>Propionibacteriales</taxon>
        <taxon>Propionibacteriaceae</taxon>
        <taxon>Microlunatus</taxon>
    </lineage>
</organism>
<dbReference type="EMBL" id="CP041692">
    <property type="protein sequence ID" value="QDP98313.1"/>
    <property type="molecule type" value="Genomic_DNA"/>
</dbReference>
<proteinExistence type="predicted"/>
<name>A0A516Q4E5_9ACTN</name>
<keyword evidence="4" id="KW-1185">Reference proteome</keyword>
<evidence type="ECO:0000313" key="4">
    <source>
        <dbReference type="Proteomes" id="UP000319263"/>
    </source>
</evidence>
<feature type="region of interest" description="Disordered" evidence="1">
    <location>
        <begin position="1"/>
        <end position="38"/>
    </location>
</feature>
<evidence type="ECO:0000256" key="1">
    <source>
        <dbReference type="SAM" id="MobiDB-lite"/>
    </source>
</evidence>
<dbReference type="Pfam" id="PF00583">
    <property type="entry name" value="Acetyltransf_1"/>
    <property type="match status" value="1"/>
</dbReference>
<dbReference type="Proteomes" id="UP000319263">
    <property type="component" value="Chromosome"/>
</dbReference>
<dbReference type="RefSeq" id="WP_143988252.1">
    <property type="nucleotide sequence ID" value="NZ_CP041692.1"/>
</dbReference>
<protein>
    <submittedName>
        <fullName evidence="3">GNAT family N-acetyltransferase</fullName>
    </submittedName>
</protein>
<dbReference type="OrthoDB" id="3239945at2"/>
<dbReference type="KEGG" id="mik:FOE78_22525"/>
<dbReference type="SUPFAM" id="SSF55729">
    <property type="entry name" value="Acyl-CoA N-acyltransferases (Nat)"/>
    <property type="match status" value="1"/>
</dbReference>
<gene>
    <name evidence="3" type="ORF">FOE78_22525</name>
</gene>
<keyword evidence="3" id="KW-0808">Transferase</keyword>
<accession>A0A516Q4E5</accession>